<accession>A0A0L0D259</accession>
<dbReference type="OrthoDB" id="1262810at2759"/>
<dbReference type="EMBL" id="GL349442">
    <property type="protein sequence ID" value="KNC46434.1"/>
    <property type="molecule type" value="Genomic_DNA"/>
</dbReference>
<dbReference type="PANTHER" id="PTHR15600:SF42">
    <property type="entry name" value="SACSIN"/>
    <property type="match status" value="1"/>
</dbReference>
<dbReference type="SUPFAM" id="SSF55874">
    <property type="entry name" value="ATPase domain of HSP90 chaperone/DNA topoisomerase II/histidine kinase"/>
    <property type="match status" value="1"/>
</dbReference>
<dbReference type="Pfam" id="PF00651">
    <property type="entry name" value="BTB"/>
    <property type="match status" value="1"/>
</dbReference>
<dbReference type="PROSITE" id="PS50097">
    <property type="entry name" value="BTB"/>
    <property type="match status" value="1"/>
</dbReference>
<dbReference type="GO" id="GO:0030544">
    <property type="term" value="F:Hsp70 protein binding"/>
    <property type="evidence" value="ECO:0007669"/>
    <property type="project" value="TreeGrafter"/>
</dbReference>
<feature type="region of interest" description="Disordered" evidence="1">
    <location>
        <begin position="613"/>
        <end position="644"/>
    </location>
</feature>
<dbReference type="InterPro" id="IPR036890">
    <property type="entry name" value="HATPase_C_sf"/>
</dbReference>
<proteinExistence type="predicted"/>
<evidence type="ECO:0000313" key="3">
    <source>
        <dbReference type="EMBL" id="KNC46434.1"/>
    </source>
</evidence>
<dbReference type="RefSeq" id="XP_013760725.1">
    <property type="nucleotide sequence ID" value="XM_013905271.1"/>
</dbReference>
<dbReference type="InterPro" id="IPR052972">
    <property type="entry name" value="Sacsin_chaperone_reg"/>
</dbReference>
<evidence type="ECO:0000259" key="2">
    <source>
        <dbReference type="PROSITE" id="PS50097"/>
    </source>
</evidence>
<feature type="domain" description="BTB" evidence="2">
    <location>
        <begin position="1474"/>
        <end position="1545"/>
    </location>
</feature>
<evidence type="ECO:0000256" key="1">
    <source>
        <dbReference type="SAM" id="MobiDB-lite"/>
    </source>
</evidence>
<gene>
    <name evidence="3" type="ORF">AMSG_02890</name>
</gene>
<dbReference type="InterPro" id="IPR000210">
    <property type="entry name" value="BTB/POZ_dom"/>
</dbReference>
<keyword evidence="4" id="KW-1185">Reference proteome</keyword>
<dbReference type="eggNOG" id="ENOG502QQPY">
    <property type="taxonomic scope" value="Eukaryota"/>
</dbReference>
<dbReference type="InterPro" id="IPR058210">
    <property type="entry name" value="SACS/Nov_dom"/>
</dbReference>
<dbReference type="PANTHER" id="PTHR15600">
    <property type="entry name" value="SACSIN"/>
    <property type="match status" value="1"/>
</dbReference>
<dbReference type="Gene3D" id="3.30.710.10">
    <property type="entry name" value="Potassium Channel Kv1.1, Chain A"/>
    <property type="match status" value="1"/>
</dbReference>
<dbReference type="GeneID" id="25562536"/>
<dbReference type="SMART" id="SM00225">
    <property type="entry name" value="BTB"/>
    <property type="match status" value="1"/>
</dbReference>
<organism evidence="3 4">
    <name type="scientific">Thecamonas trahens ATCC 50062</name>
    <dbReference type="NCBI Taxonomy" id="461836"/>
    <lineage>
        <taxon>Eukaryota</taxon>
        <taxon>Apusozoa</taxon>
        <taxon>Apusomonadida</taxon>
        <taxon>Apusomonadidae</taxon>
        <taxon>Thecamonas</taxon>
    </lineage>
</organism>
<dbReference type="STRING" id="461836.A0A0L0D259"/>
<evidence type="ECO:0000313" key="4">
    <source>
        <dbReference type="Proteomes" id="UP000054408"/>
    </source>
</evidence>
<dbReference type="SUPFAM" id="SSF54695">
    <property type="entry name" value="POZ domain"/>
    <property type="match status" value="1"/>
</dbReference>
<dbReference type="InterPro" id="IPR011333">
    <property type="entry name" value="SKP1/BTB/POZ_sf"/>
</dbReference>
<dbReference type="Pfam" id="PF25794">
    <property type="entry name" value="SACS"/>
    <property type="match status" value="1"/>
</dbReference>
<dbReference type="Proteomes" id="UP000054408">
    <property type="component" value="Unassembled WGS sequence"/>
</dbReference>
<name>A0A0L0D259_THETB</name>
<sequence length="1639" mass="175336">MAKHLREFSQQEALTTRLANILEEYPLSVGSTVAEWAQNADDAGASVFGLVVDGRTARNDLPLTPCGGEALPDMIEMARRPALYVYNSAQFSDADLENIISLGNSMKRESGASIGKYGLGANVMYSFTDTPMFISRSSLVVFDPHGHRLPGGMLGTITDYMACGLAESDPVLASAFDLELAGVFSASLSAHFDGTLFRLPLRTPEDAAASAISSHALSIDDVTNLLSDFAPQASDMLLFLKSVSTVFAHVLTDDGLTTLITTEIVGLGPELAAKRALLLDVVAGERQALHASFELRFTESSDILASRPAPRWWVAVGTLDTLDADAEALAKAVGYVPWAGTALPLHQLPPNWHGRAYTFLPLPITTGFPFHINGAFALSANRRQLWRGDAELSDAAATKGRWNSFLLNTVLPSIVIRAFVDSQATQLALDPLAHLPVLASTPPPFDDFAHALYTAVTSLGPDAPALFPDPRSPGSFAPLHTFTLMDPEFAATASSHMFTALIAADVALLALPTHVQDALDALDVPLPTTSPAMLASALRRVVAVDPALLTRDVAVAALNYVLSGASEESALARLACLDGLAIVPLRGGGLGTLRVTNAPHALAAAALPLDEKRRESKAERAARRRAARKAEKAERKAKAKAAKRRARGQELEARLECGLEPAPELKGSMPSFMPDTIVLPPHPQFLGLIPDDAACLDMDCRAAAVLAAPAILAVTNIVPLGLEYLTRFALPRFLDDAFLGMGMNDALVLSGFDAGLRQPFGPRWRSLRRAEPHAAATGREILNLAWSLLASLQLSTDAIRRACAGLPMVVTGQGVAMTLDAAVAHFVLAPDELDLAGESAALARDFGVLSLAAEWAAEAALAAQLLPAHWYDDGLLALAVCVPRGACIDVVSDADAAALCLAARDTIANWANADASVLHPQLRPEGLDRLPLFESLDGSSMLASPRADPMRPLPLPRGEGWAIARKSLAALAGLRIIKTDGSARTVLGLVGAGTADFTTFMRRVLLPRLRKLPRAVIEEHMSVELAAAIFDGLVPVMVLPWQGDDAVMSMVLGLRGVPLLPSSSGWRTASEVHDPDSELLARIERAAAASTDGSIELVFPSHAFSTPGVLTVLRALGMTDLTAPECMFAAARAVAELRDAELAREFVASVVQHARQWPVHQLRELGAIAFVPAYDLRGAEMVPTHLLPSLPFNAVTSLETQACLGFQAQKYRVDDLVSAQVSRRQPSGAHTVRFDDALARAHEQLRMVTGSTSASEIPSAVVTFVAPNEASILAMDASVGFRKALVLPAELDRAPLRMLSAWGVPHPPPASVVASNLTDCVAMWAENGVRMLASHNRLAARNAEAYVHGTVLLHLAYLARYLAAMTDMNWVAALAPVPSDKFGVIRKGSSGKRWLISQLRALPVVFVYSDLEHDLADDVRALPSSYLPVQGLLEELGVHNLDHEPLILPRVTAEAPNTLLGPIVAAAFNDARLADVVVRSRSGREWFAHRLVLGTSSAYFASAFESGMCANEGGVIALTTPHWASDSAYDAMMQHMYIGDGWLSALKETLEDVMTVTEVLRLSDVYMLPRLKQVCELWLASGEAVAILNLCTLYALADATNAVQLQTAIAYHMRQVLPALIKTDDWGELSDEQQSRIMH</sequence>
<protein>
    <submittedName>
        <fullName evidence="3">Sacsin</fullName>
    </submittedName>
</protein>
<reference evidence="3 4" key="1">
    <citation type="submission" date="2010-05" db="EMBL/GenBank/DDBJ databases">
        <title>The Genome Sequence of Thecamonas trahens ATCC 50062.</title>
        <authorList>
            <consortium name="The Broad Institute Genome Sequencing Platform"/>
            <person name="Russ C."/>
            <person name="Cuomo C."/>
            <person name="Shea T."/>
            <person name="Young S.K."/>
            <person name="Zeng Q."/>
            <person name="Koehrsen M."/>
            <person name="Haas B."/>
            <person name="Borodovsky M."/>
            <person name="Guigo R."/>
            <person name="Alvarado L."/>
            <person name="Berlin A."/>
            <person name="Bochicchio J."/>
            <person name="Borenstein D."/>
            <person name="Chapman S."/>
            <person name="Chen Z."/>
            <person name="Freedman E."/>
            <person name="Gellesch M."/>
            <person name="Goldberg J."/>
            <person name="Griggs A."/>
            <person name="Gujja S."/>
            <person name="Heilman E."/>
            <person name="Heiman D."/>
            <person name="Hepburn T."/>
            <person name="Howarth C."/>
            <person name="Jen D."/>
            <person name="Larson L."/>
            <person name="Mehta T."/>
            <person name="Park D."/>
            <person name="Pearson M."/>
            <person name="Roberts A."/>
            <person name="Saif S."/>
            <person name="Shenoy N."/>
            <person name="Sisk P."/>
            <person name="Stolte C."/>
            <person name="Sykes S."/>
            <person name="Thomson T."/>
            <person name="Walk T."/>
            <person name="White J."/>
            <person name="Yandava C."/>
            <person name="Burger G."/>
            <person name="Gray M.W."/>
            <person name="Holland P.W.H."/>
            <person name="King N."/>
            <person name="Lang F.B.F."/>
            <person name="Roger A.J."/>
            <person name="Ruiz-Trillo I."/>
            <person name="Lander E."/>
            <person name="Nusbaum C."/>
        </authorList>
    </citation>
    <scope>NUCLEOTIDE SEQUENCE [LARGE SCALE GENOMIC DNA]</scope>
    <source>
        <strain evidence="3 4">ATCC 50062</strain>
    </source>
</reference>